<comment type="similarity">
    <text evidence="5">Belongs to the creatininase superfamily.</text>
</comment>
<dbReference type="Gene3D" id="3.40.50.10310">
    <property type="entry name" value="Creatininase"/>
    <property type="match status" value="1"/>
</dbReference>
<comment type="caution">
    <text evidence="7">The sequence shown here is derived from an EMBL/GenBank/DDBJ whole genome shotgun (WGS) entry which is preliminary data.</text>
</comment>
<evidence type="ECO:0000256" key="4">
    <source>
        <dbReference type="ARBA" id="ARBA00022833"/>
    </source>
</evidence>
<dbReference type="PANTHER" id="PTHR35005:SF1">
    <property type="entry name" value="2-AMINO-5-FORMYLAMINO-6-RIBOSYLAMINOPYRIMIDIN-4(3H)-ONE 5'-MONOPHOSPHATE DEFORMYLASE"/>
    <property type="match status" value="1"/>
</dbReference>
<evidence type="ECO:0000256" key="3">
    <source>
        <dbReference type="ARBA" id="ARBA00022801"/>
    </source>
</evidence>
<dbReference type="Pfam" id="PF02633">
    <property type="entry name" value="Creatininase"/>
    <property type="match status" value="1"/>
</dbReference>
<dbReference type="InterPro" id="IPR024087">
    <property type="entry name" value="Creatininase-like_sf"/>
</dbReference>
<proteinExistence type="inferred from homology"/>
<keyword evidence="2" id="KW-0479">Metal-binding</keyword>
<evidence type="ECO:0000313" key="8">
    <source>
        <dbReference type="Proteomes" id="UP001194539"/>
    </source>
</evidence>
<evidence type="ECO:0000256" key="2">
    <source>
        <dbReference type="ARBA" id="ARBA00022723"/>
    </source>
</evidence>
<name>A0ABS0PDI0_9BRAD</name>
<evidence type="ECO:0000256" key="6">
    <source>
        <dbReference type="SAM" id="MobiDB-lite"/>
    </source>
</evidence>
<dbReference type="PANTHER" id="PTHR35005">
    <property type="entry name" value="3-DEHYDRO-SCYLLO-INOSOSE HYDROLASE"/>
    <property type="match status" value="1"/>
</dbReference>
<dbReference type="Proteomes" id="UP001194539">
    <property type="component" value="Unassembled WGS sequence"/>
</dbReference>
<keyword evidence="8" id="KW-1185">Reference proteome</keyword>
<evidence type="ECO:0000256" key="5">
    <source>
        <dbReference type="ARBA" id="ARBA00024029"/>
    </source>
</evidence>
<dbReference type="EMBL" id="JACEGD010000043">
    <property type="protein sequence ID" value="MBH5391233.1"/>
    <property type="molecule type" value="Genomic_DNA"/>
</dbReference>
<protein>
    <submittedName>
        <fullName evidence="7">Creatininase family protein</fullName>
    </submittedName>
</protein>
<keyword evidence="3" id="KW-0378">Hydrolase</keyword>
<reference evidence="7 8" key="1">
    <citation type="submission" date="2020-07" db="EMBL/GenBank/DDBJ databases">
        <title>Bradyrhizobium diversity isolated from nodules of indigenous legumes of Western Australia.</title>
        <authorList>
            <person name="Klepa M.S."/>
        </authorList>
    </citation>
    <scope>NUCLEOTIDE SEQUENCE [LARGE SCALE GENOMIC DNA]</scope>
    <source>
        <strain evidence="7 8">CNPSo 4019</strain>
    </source>
</reference>
<keyword evidence="4" id="KW-0862">Zinc</keyword>
<evidence type="ECO:0000256" key="1">
    <source>
        <dbReference type="ARBA" id="ARBA00001947"/>
    </source>
</evidence>
<dbReference type="InterPro" id="IPR003785">
    <property type="entry name" value="Creatininase/forma_Hydrolase"/>
</dbReference>
<feature type="region of interest" description="Disordered" evidence="6">
    <location>
        <begin position="1"/>
        <end position="24"/>
    </location>
</feature>
<comment type="cofactor">
    <cofactor evidence="1">
        <name>Zn(2+)</name>
        <dbReference type="ChEBI" id="CHEBI:29105"/>
    </cofactor>
</comment>
<organism evidence="7 8">
    <name type="scientific">Bradyrhizobium diversitatis</name>
    <dbReference type="NCBI Taxonomy" id="2755406"/>
    <lineage>
        <taxon>Bacteria</taxon>
        <taxon>Pseudomonadati</taxon>
        <taxon>Pseudomonadota</taxon>
        <taxon>Alphaproteobacteria</taxon>
        <taxon>Hyphomicrobiales</taxon>
        <taxon>Nitrobacteraceae</taxon>
        <taxon>Bradyrhizobium</taxon>
    </lineage>
</organism>
<dbReference type="SUPFAM" id="SSF102215">
    <property type="entry name" value="Creatininase"/>
    <property type="match status" value="1"/>
</dbReference>
<gene>
    <name evidence="7" type="ORF">H1B27_33890</name>
</gene>
<evidence type="ECO:0000313" key="7">
    <source>
        <dbReference type="EMBL" id="MBH5391233.1"/>
    </source>
</evidence>
<accession>A0ABS0PDI0</accession>
<sequence length="294" mass="31965">MRGREPARPAPPHTPNYVTNSGKETLKTPSRDWIDINWPDAGPAEVSRWIAVLPLAATEQHGPHLPLTTDILIAEAYLARVRELLPESIPAGFLPVEPVGISTEHIDYPGTQTLPTEIALKKWTGIGEDVARRGVKKLVIVTSHGGNSAAMMLVAQDLRAHHKLFVVTTSWSRLSGADGLFPAEEVRHGIHGGAVETSIMLARYPDQVRMDAIADFPASSVAMEQQYRWLSTQRPAPFAWQAQDLNPSGAVGNATLAVAEKGERLIDQGARAFCELLSEVDNFDVNRLAKGPLG</sequence>